<reference evidence="3" key="1">
    <citation type="submission" date="2023-07" db="EMBL/GenBank/DDBJ databases">
        <title>30 novel species of actinomycetes from the DSMZ collection.</title>
        <authorList>
            <person name="Nouioui I."/>
        </authorList>
    </citation>
    <scope>NUCLEOTIDE SEQUENCE [LARGE SCALE GENOMIC DNA]</scope>
    <source>
        <strain evidence="3">DSM 46792</strain>
    </source>
</reference>
<dbReference type="InterPro" id="IPR000182">
    <property type="entry name" value="GNAT_dom"/>
</dbReference>
<sequence>MDVDVASAAEAEKPVVRRLLELNAHEFSAFDGRDLGPHGEYGYRYLDHYWLDTEDRHPFLVRVDGALAGCALVRAGSPHRFGEFFVVRKYRRSGVGTTAARHLFARFPGKWIVEVVAGNDAAISFWRRAIPVAFGEVVTDAGTEQRFTVPPHVPPAR</sequence>
<dbReference type="InterPro" id="IPR016181">
    <property type="entry name" value="Acyl_CoA_acyltransferase"/>
</dbReference>
<dbReference type="PROSITE" id="PS51186">
    <property type="entry name" value="GNAT"/>
    <property type="match status" value="1"/>
</dbReference>
<keyword evidence="2" id="KW-0012">Acyltransferase</keyword>
<protein>
    <submittedName>
        <fullName evidence="2">GNAT family N-acetyltransferase</fullName>
        <ecNumber evidence="2">2.3.1.-</ecNumber>
    </submittedName>
</protein>
<accession>A0ABU2KD19</accession>
<dbReference type="GO" id="GO:0016746">
    <property type="term" value="F:acyltransferase activity"/>
    <property type="evidence" value="ECO:0007669"/>
    <property type="project" value="UniProtKB-KW"/>
</dbReference>
<keyword evidence="2" id="KW-0808">Transferase</keyword>
<comment type="caution">
    <text evidence="2">The sequence shown here is derived from an EMBL/GenBank/DDBJ whole genome shotgun (WGS) entry which is preliminary data.</text>
</comment>
<evidence type="ECO:0000259" key="1">
    <source>
        <dbReference type="PROSITE" id="PS51186"/>
    </source>
</evidence>
<evidence type="ECO:0000313" key="2">
    <source>
        <dbReference type="EMBL" id="MDT0278096.1"/>
    </source>
</evidence>
<organism evidence="2 3">
    <name type="scientific">Blastococcus goldschmidtiae</name>
    <dbReference type="NCBI Taxonomy" id="3075546"/>
    <lineage>
        <taxon>Bacteria</taxon>
        <taxon>Bacillati</taxon>
        <taxon>Actinomycetota</taxon>
        <taxon>Actinomycetes</taxon>
        <taxon>Geodermatophilales</taxon>
        <taxon>Geodermatophilaceae</taxon>
        <taxon>Blastococcus</taxon>
    </lineage>
</organism>
<feature type="domain" description="N-acetyltransferase" evidence="1">
    <location>
        <begin position="14"/>
        <end position="157"/>
    </location>
</feature>
<gene>
    <name evidence="2" type="ORF">RM425_19520</name>
</gene>
<proteinExistence type="predicted"/>
<dbReference type="EMBL" id="JAVREI010000019">
    <property type="protein sequence ID" value="MDT0278096.1"/>
    <property type="molecule type" value="Genomic_DNA"/>
</dbReference>
<dbReference type="RefSeq" id="WP_311346895.1">
    <property type="nucleotide sequence ID" value="NZ_JAVREI010000019.1"/>
</dbReference>
<dbReference type="Proteomes" id="UP001183222">
    <property type="component" value="Unassembled WGS sequence"/>
</dbReference>
<keyword evidence="3" id="KW-1185">Reference proteome</keyword>
<dbReference type="SUPFAM" id="SSF55729">
    <property type="entry name" value="Acyl-CoA N-acyltransferases (Nat)"/>
    <property type="match status" value="1"/>
</dbReference>
<dbReference type="EC" id="2.3.1.-" evidence="2"/>
<dbReference type="Pfam" id="PF00583">
    <property type="entry name" value="Acetyltransf_1"/>
    <property type="match status" value="1"/>
</dbReference>
<name>A0ABU2KD19_9ACTN</name>
<dbReference type="Gene3D" id="3.40.630.30">
    <property type="match status" value="1"/>
</dbReference>
<evidence type="ECO:0000313" key="3">
    <source>
        <dbReference type="Proteomes" id="UP001183222"/>
    </source>
</evidence>